<gene>
    <name evidence="1" type="ORF">SDC9_59755</name>
</gene>
<protein>
    <submittedName>
        <fullName evidence="1">Uncharacterized protein</fullName>
    </submittedName>
</protein>
<proteinExistence type="predicted"/>
<evidence type="ECO:0000313" key="1">
    <source>
        <dbReference type="EMBL" id="MPM13398.1"/>
    </source>
</evidence>
<reference evidence="1" key="1">
    <citation type="submission" date="2019-08" db="EMBL/GenBank/DDBJ databases">
        <authorList>
            <person name="Kucharzyk K."/>
            <person name="Murdoch R.W."/>
            <person name="Higgins S."/>
            <person name="Loffler F."/>
        </authorList>
    </citation>
    <scope>NUCLEOTIDE SEQUENCE</scope>
</reference>
<organism evidence="1">
    <name type="scientific">bioreactor metagenome</name>
    <dbReference type="NCBI Taxonomy" id="1076179"/>
    <lineage>
        <taxon>unclassified sequences</taxon>
        <taxon>metagenomes</taxon>
        <taxon>ecological metagenomes</taxon>
    </lineage>
</organism>
<accession>A0A644XC87</accession>
<dbReference type="AlphaFoldDB" id="A0A644XC87"/>
<comment type="caution">
    <text evidence="1">The sequence shown here is derived from an EMBL/GenBank/DDBJ whole genome shotgun (WGS) entry which is preliminary data.</text>
</comment>
<name>A0A644XC87_9ZZZZ</name>
<dbReference type="EMBL" id="VSSQ01002113">
    <property type="protein sequence ID" value="MPM13398.1"/>
    <property type="molecule type" value="Genomic_DNA"/>
</dbReference>
<sequence length="60" mass="7298">MQVFSLEHFKKDKRITRRSLRISLRSGWPQECDGKPVEEVRKVYKILPEWTVEKKEQQPK</sequence>